<evidence type="ECO:0000313" key="1">
    <source>
        <dbReference type="EMBL" id="OGC56889.1"/>
    </source>
</evidence>
<evidence type="ECO:0000313" key="2">
    <source>
        <dbReference type="Proteomes" id="UP000178346"/>
    </source>
</evidence>
<comment type="caution">
    <text evidence="1">The sequence shown here is derived from an EMBL/GenBank/DDBJ whole genome shotgun (WGS) entry which is preliminary data.</text>
</comment>
<organism evidence="1 2">
    <name type="scientific">candidate division WWE3 bacterium RIFCSPLOWO2_01_FULL_41_9</name>
    <dbReference type="NCBI Taxonomy" id="1802626"/>
    <lineage>
        <taxon>Bacteria</taxon>
        <taxon>Katanobacteria</taxon>
    </lineage>
</organism>
<evidence type="ECO:0008006" key="3">
    <source>
        <dbReference type="Google" id="ProtNLM"/>
    </source>
</evidence>
<dbReference type="AlphaFoldDB" id="A0A1F4VI86"/>
<accession>A0A1F4VI86</accession>
<dbReference type="EMBL" id="MEVJ01000038">
    <property type="protein sequence ID" value="OGC56889.1"/>
    <property type="molecule type" value="Genomic_DNA"/>
</dbReference>
<name>A0A1F4VI86_UNCKA</name>
<dbReference type="Proteomes" id="UP000178346">
    <property type="component" value="Unassembled WGS sequence"/>
</dbReference>
<gene>
    <name evidence="1" type="ORF">A2976_00515</name>
</gene>
<sequence>MGEFFLILLIASIIFISYALSITPPESIKYEVSSHGLEVADKIYHWRELKHFFITARTEREMLAVDTKERLPGRLFVVFNHTDKERLIEIFSQHLPHIKEEPMNVADKAMYSLMDKLNFEDR</sequence>
<proteinExistence type="predicted"/>
<reference evidence="1 2" key="1">
    <citation type="journal article" date="2016" name="Nat. Commun.">
        <title>Thousands of microbial genomes shed light on interconnected biogeochemical processes in an aquifer system.</title>
        <authorList>
            <person name="Anantharaman K."/>
            <person name="Brown C.T."/>
            <person name="Hug L.A."/>
            <person name="Sharon I."/>
            <person name="Castelle C.J."/>
            <person name="Probst A.J."/>
            <person name="Thomas B.C."/>
            <person name="Singh A."/>
            <person name="Wilkins M.J."/>
            <person name="Karaoz U."/>
            <person name="Brodie E.L."/>
            <person name="Williams K.H."/>
            <person name="Hubbard S.S."/>
            <person name="Banfield J.F."/>
        </authorList>
    </citation>
    <scope>NUCLEOTIDE SEQUENCE [LARGE SCALE GENOMIC DNA]</scope>
</reference>
<protein>
    <recommendedName>
        <fullName evidence="3">DUF5673 domain-containing protein</fullName>
    </recommendedName>
</protein>